<feature type="region of interest" description="Disordered" evidence="1">
    <location>
        <begin position="1"/>
        <end position="25"/>
    </location>
</feature>
<evidence type="ECO:0000313" key="2">
    <source>
        <dbReference type="EMBL" id="KAH0551711.1"/>
    </source>
</evidence>
<dbReference type="AlphaFoldDB" id="A0A9P8L545"/>
<protein>
    <submittedName>
        <fullName evidence="2">Uncharacterized protein</fullName>
    </submittedName>
</protein>
<evidence type="ECO:0000256" key="1">
    <source>
        <dbReference type="SAM" id="MobiDB-lite"/>
    </source>
</evidence>
<keyword evidence="3" id="KW-1185">Reference proteome</keyword>
<proteinExistence type="predicted"/>
<reference evidence="2" key="1">
    <citation type="submission" date="2021-03" db="EMBL/GenBank/DDBJ databases">
        <title>Comparative genomics and phylogenomic investigation of the class Geoglossomycetes provide insights into ecological specialization and systematics.</title>
        <authorList>
            <person name="Melie T."/>
            <person name="Pirro S."/>
            <person name="Miller A.N."/>
            <person name="Quandt A."/>
        </authorList>
    </citation>
    <scope>NUCLEOTIDE SEQUENCE</scope>
    <source>
        <strain evidence="2">CAQ_001_2017</strain>
    </source>
</reference>
<feature type="non-terminal residue" evidence="2">
    <location>
        <position position="340"/>
    </location>
</feature>
<gene>
    <name evidence="2" type="ORF">GP486_007072</name>
</gene>
<organism evidence="2 3">
    <name type="scientific">Trichoglossum hirsutum</name>
    <dbReference type="NCBI Taxonomy" id="265104"/>
    <lineage>
        <taxon>Eukaryota</taxon>
        <taxon>Fungi</taxon>
        <taxon>Dikarya</taxon>
        <taxon>Ascomycota</taxon>
        <taxon>Pezizomycotina</taxon>
        <taxon>Geoglossomycetes</taxon>
        <taxon>Geoglossales</taxon>
        <taxon>Geoglossaceae</taxon>
        <taxon>Trichoglossum</taxon>
    </lineage>
</organism>
<dbReference type="SUPFAM" id="SSF51197">
    <property type="entry name" value="Clavaminate synthase-like"/>
    <property type="match status" value="1"/>
</dbReference>
<dbReference type="Gene3D" id="2.60.120.650">
    <property type="entry name" value="Cupin"/>
    <property type="match status" value="1"/>
</dbReference>
<dbReference type="EMBL" id="JAGHQM010001819">
    <property type="protein sequence ID" value="KAH0551711.1"/>
    <property type="molecule type" value="Genomic_DNA"/>
</dbReference>
<evidence type="ECO:0000313" key="3">
    <source>
        <dbReference type="Proteomes" id="UP000750711"/>
    </source>
</evidence>
<sequence length="340" mass="39600">MPTSSAESETAESRTKESTRKRRTKWERNSRERAKMFKFNPVFEWSDYAINCWKTSSPIWAFRSLLCHRVTLLSNINFPTLERLEKDLTFPNSKQDTAARFLEELRKENKYDILLQLNSELPSFPENNVILLPDEGSLKNALSRPFRTPLLRLAKKDHLRPMYCIKDFMDHLSVNETATLSVYNYTTEGLDKRTRQTTVPELLSHFRSKERGTALNFLDIENCTKIQFCPPSITLRDISNRIDAERQLDISKTGSEWQTEVRKEFFILSSKNAISTIHVDIVDKDGVETWVSILEGRKIWYFPRHVTAQTVRCLSRAGSQTPENYKDGWVKIELKPGDLL</sequence>
<comment type="caution">
    <text evidence="2">The sequence shown here is derived from an EMBL/GenBank/DDBJ whole genome shotgun (WGS) entry which is preliminary data.</text>
</comment>
<accession>A0A9P8L545</accession>
<dbReference type="Proteomes" id="UP000750711">
    <property type="component" value="Unassembled WGS sequence"/>
</dbReference>
<name>A0A9P8L545_9PEZI</name>